<dbReference type="InterPro" id="IPR036108">
    <property type="entry name" value="4pyrrol_syn_uPrphyn_synt_sf"/>
</dbReference>
<evidence type="ECO:0000259" key="1">
    <source>
        <dbReference type="Pfam" id="PF02602"/>
    </source>
</evidence>
<protein>
    <recommendedName>
        <fullName evidence="1">Tetrapyrrole biosynthesis uroporphyrinogen III synthase domain-containing protein</fullName>
    </recommendedName>
</protein>
<evidence type="ECO:0000313" key="2">
    <source>
        <dbReference type="EMBL" id="GGF86897.1"/>
    </source>
</evidence>
<dbReference type="SUPFAM" id="SSF69618">
    <property type="entry name" value="HemD-like"/>
    <property type="match status" value="1"/>
</dbReference>
<sequence>MAEQLKGITVALAGPRKSEEMAKLVQNMGGTALFRPAQGTVFLDDEALREGLASWMERPPHWAILTTGMGLDALFAMAEGMGTDAQFQKVLSGSQIAARGYKTVNALKKRGLLPEVRDDDGSTTGLIRGLQAYDLRGKEVVLQLHGDPAPRMVSWLEEAGALTRQVLPYRHTPPEPADMEQLLSEITGGKVDAVAFTSAPQFRFLAEYARSQGQLQELVQSFGDRVLALSVGRITSEALKEEGIERIVMPEHERMGSMFVELGRYVAVNRQS</sequence>
<comment type="caution">
    <text evidence="2">The sequence shown here is derived from an EMBL/GenBank/DDBJ whole genome shotgun (WGS) entry which is preliminary data.</text>
</comment>
<dbReference type="GO" id="GO:0004852">
    <property type="term" value="F:uroporphyrinogen-III synthase activity"/>
    <property type="evidence" value="ECO:0007669"/>
    <property type="project" value="InterPro"/>
</dbReference>
<dbReference type="Proteomes" id="UP000637643">
    <property type="component" value="Unassembled WGS sequence"/>
</dbReference>
<name>A0A917CFG8_9BACL</name>
<dbReference type="PANTHER" id="PTHR40082:SF1">
    <property type="entry name" value="BLR5956 PROTEIN"/>
    <property type="match status" value="1"/>
</dbReference>
<dbReference type="CDD" id="cd06578">
    <property type="entry name" value="HemD"/>
    <property type="match status" value="1"/>
</dbReference>
<organism evidence="2 3">
    <name type="scientific">Paenibacillus albidus</name>
    <dbReference type="NCBI Taxonomy" id="2041023"/>
    <lineage>
        <taxon>Bacteria</taxon>
        <taxon>Bacillati</taxon>
        <taxon>Bacillota</taxon>
        <taxon>Bacilli</taxon>
        <taxon>Bacillales</taxon>
        <taxon>Paenibacillaceae</taxon>
        <taxon>Paenibacillus</taxon>
    </lineage>
</organism>
<gene>
    <name evidence="2" type="primary">yjjA</name>
    <name evidence="2" type="ORF">GCM10010912_35210</name>
</gene>
<keyword evidence="3" id="KW-1185">Reference proteome</keyword>
<reference evidence="2" key="1">
    <citation type="journal article" date="2014" name="Int. J. Syst. Evol. Microbiol.">
        <title>Complete genome sequence of Corynebacterium casei LMG S-19264T (=DSM 44701T), isolated from a smear-ripened cheese.</title>
        <authorList>
            <consortium name="US DOE Joint Genome Institute (JGI-PGF)"/>
            <person name="Walter F."/>
            <person name="Albersmeier A."/>
            <person name="Kalinowski J."/>
            <person name="Ruckert C."/>
        </authorList>
    </citation>
    <scope>NUCLEOTIDE SEQUENCE</scope>
    <source>
        <strain evidence="2">CGMCC 1.16134</strain>
    </source>
</reference>
<dbReference type="Pfam" id="PF02602">
    <property type="entry name" value="HEM4"/>
    <property type="match status" value="1"/>
</dbReference>
<reference evidence="2" key="2">
    <citation type="submission" date="2020-09" db="EMBL/GenBank/DDBJ databases">
        <authorList>
            <person name="Sun Q."/>
            <person name="Zhou Y."/>
        </authorList>
    </citation>
    <scope>NUCLEOTIDE SEQUENCE</scope>
    <source>
        <strain evidence="2">CGMCC 1.16134</strain>
    </source>
</reference>
<dbReference type="NCBIfam" id="NF004584">
    <property type="entry name" value="PRK05928.2-1"/>
    <property type="match status" value="1"/>
</dbReference>
<dbReference type="GO" id="GO:0006780">
    <property type="term" value="P:uroporphyrinogen III biosynthetic process"/>
    <property type="evidence" value="ECO:0007669"/>
    <property type="project" value="InterPro"/>
</dbReference>
<accession>A0A917CFG8</accession>
<dbReference type="RefSeq" id="WP_189027101.1">
    <property type="nucleotide sequence ID" value="NZ_BMKR01000014.1"/>
</dbReference>
<dbReference type="InterPro" id="IPR003754">
    <property type="entry name" value="4pyrrol_synth_uPrphyn_synth"/>
</dbReference>
<dbReference type="AlphaFoldDB" id="A0A917CFG8"/>
<dbReference type="EMBL" id="BMKR01000014">
    <property type="protein sequence ID" value="GGF86897.1"/>
    <property type="molecule type" value="Genomic_DNA"/>
</dbReference>
<feature type="domain" description="Tetrapyrrole biosynthesis uroporphyrinogen III synthase" evidence="1">
    <location>
        <begin position="20"/>
        <end position="259"/>
    </location>
</feature>
<dbReference type="InterPro" id="IPR039793">
    <property type="entry name" value="UROS/Hem4"/>
</dbReference>
<dbReference type="Gene3D" id="3.40.50.10090">
    <property type="match status" value="2"/>
</dbReference>
<dbReference type="PANTHER" id="PTHR40082">
    <property type="entry name" value="BLR5956 PROTEIN"/>
    <property type="match status" value="1"/>
</dbReference>
<evidence type="ECO:0000313" key="3">
    <source>
        <dbReference type="Proteomes" id="UP000637643"/>
    </source>
</evidence>
<proteinExistence type="predicted"/>